<reference evidence="2" key="1">
    <citation type="submission" date="2018-03" db="EMBL/GenBank/DDBJ databases">
        <authorList>
            <person name="Nunes O.C."/>
            <person name="Lopes A.R."/>
            <person name="Froufe H."/>
            <person name="Munoz-Merida A."/>
            <person name="Barroso C."/>
            <person name="Egas C."/>
        </authorList>
    </citation>
    <scope>NUCLEOTIDE SEQUENCE</scope>
    <source>
        <strain evidence="2">ON4</strain>
    </source>
</reference>
<feature type="compositionally biased region" description="Basic and acidic residues" evidence="1">
    <location>
        <begin position="68"/>
        <end position="77"/>
    </location>
</feature>
<organism evidence="2 3">
    <name type="scientific">Gulosibacter molinativorax</name>
    <dbReference type="NCBI Taxonomy" id="256821"/>
    <lineage>
        <taxon>Bacteria</taxon>
        <taxon>Bacillati</taxon>
        <taxon>Actinomycetota</taxon>
        <taxon>Actinomycetes</taxon>
        <taxon>Micrococcales</taxon>
        <taxon>Microbacteriaceae</taxon>
        <taxon>Gulosibacter</taxon>
    </lineage>
</organism>
<evidence type="ECO:0000313" key="3">
    <source>
        <dbReference type="Proteomes" id="UP001170379"/>
    </source>
</evidence>
<evidence type="ECO:0000313" key="2">
    <source>
        <dbReference type="EMBL" id="MDJ1371359.1"/>
    </source>
</evidence>
<proteinExistence type="predicted"/>
<dbReference type="EMBL" id="PXVD01000012">
    <property type="protein sequence ID" value="MDJ1371359.1"/>
    <property type="molecule type" value="Genomic_DNA"/>
</dbReference>
<feature type="compositionally biased region" description="Polar residues" evidence="1">
    <location>
        <begin position="33"/>
        <end position="54"/>
    </location>
</feature>
<dbReference type="Proteomes" id="UP001170379">
    <property type="component" value="Unassembled WGS sequence"/>
</dbReference>
<protein>
    <submittedName>
        <fullName evidence="2">Uncharacterized protein</fullName>
    </submittedName>
</protein>
<keyword evidence="3" id="KW-1185">Reference proteome</keyword>
<feature type="region of interest" description="Disordered" evidence="1">
    <location>
        <begin position="1"/>
        <end position="83"/>
    </location>
</feature>
<feature type="non-terminal residue" evidence="2">
    <location>
        <position position="1"/>
    </location>
</feature>
<accession>A0ABT7C848</accession>
<sequence>FEFTTPLGHTTVTEPATHGPRFHPTGERVDGPATNSGSGPAENSGSGPAENSGSGPADGEAPTGSAGQDRDADHDGSDDQPPF</sequence>
<name>A0ABT7C848_9MICO</name>
<comment type="caution">
    <text evidence="2">The sequence shown here is derived from an EMBL/GenBank/DDBJ whole genome shotgun (WGS) entry which is preliminary data.</text>
</comment>
<gene>
    <name evidence="2" type="ORF">C7K25_08255</name>
</gene>
<evidence type="ECO:0000256" key="1">
    <source>
        <dbReference type="SAM" id="MobiDB-lite"/>
    </source>
</evidence>
<reference evidence="2" key="2">
    <citation type="journal article" date="2022" name="Sci. Rep.">
        <title>In silico prediction of the enzymes involved in the degradation of the herbicide molinate by Gulosibacter molinativorax ON4T.</title>
        <authorList>
            <person name="Lopes A.R."/>
            <person name="Bunin E."/>
            <person name="Viana A.T."/>
            <person name="Froufe H."/>
            <person name="Munoz-Merida A."/>
            <person name="Pinho D."/>
            <person name="Figueiredo J."/>
            <person name="Barroso C."/>
            <person name="Vaz-Moreira I."/>
            <person name="Bellanger X."/>
            <person name="Egas C."/>
            <person name="Nunes O.C."/>
        </authorList>
    </citation>
    <scope>NUCLEOTIDE SEQUENCE</scope>
    <source>
        <strain evidence="2">ON4</strain>
    </source>
</reference>